<dbReference type="PANTHER" id="PTHR33510:SF5">
    <property type="entry name" value="PROTEIN TIC 20-II, CHLOROPLASTIC"/>
    <property type="match status" value="1"/>
</dbReference>
<dbReference type="OrthoDB" id="558786at2"/>
<comment type="similarity">
    <text evidence="2">Belongs to the Tic20 family.</text>
</comment>
<dbReference type="EMBL" id="CP001291">
    <property type="protein sequence ID" value="ACK73161.1"/>
    <property type="molecule type" value="Genomic_DNA"/>
</dbReference>
<keyword evidence="5 6" id="KW-0472">Membrane</keyword>
<sequence length="159" mass="17866">MAWRGSADIKDRIFASLVYLLPLYYGFQFGSDLVQQFPIFSFLSILLIPMAFIVGAIPFGDFILFLVLYLAVVRNTRISHFIRYNTMQAILLDILVFLLGLVFPFVITALGDNIITQTLSNTIFLGTLIACLYCIIQSALGKYAEIPGISEAAYTQVRY</sequence>
<comment type="subcellular location">
    <subcellularLocation>
        <location evidence="1">Membrane</location>
        <topology evidence="1">Multi-pass membrane protein</topology>
    </subcellularLocation>
</comment>
<dbReference type="InterPro" id="IPR005691">
    <property type="entry name" value="Tic20"/>
</dbReference>
<keyword evidence="4 6" id="KW-1133">Transmembrane helix</keyword>
<feature type="transmembrane region" description="Helical" evidence="6">
    <location>
        <begin position="12"/>
        <end position="27"/>
    </location>
</feature>
<accession>B7KD40</accession>
<dbReference type="STRING" id="65393.PCC7424_4804"/>
<dbReference type="AlphaFoldDB" id="B7KD40"/>
<name>B7KD40_GLOC7</name>
<evidence type="ECO:0008006" key="9">
    <source>
        <dbReference type="Google" id="ProtNLM"/>
    </source>
</evidence>
<protein>
    <recommendedName>
        <fullName evidence="9">Tic20 family protein</fullName>
    </recommendedName>
</protein>
<evidence type="ECO:0000256" key="6">
    <source>
        <dbReference type="SAM" id="Phobius"/>
    </source>
</evidence>
<feature type="transmembrane region" description="Helical" evidence="6">
    <location>
        <begin position="39"/>
        <end position="70"/>
    </location>
</feature>
<dbReference type="PANTHER" id="PTHR33510">
    <property type="entry name" value="PROTEIN TIC 20-II, CHLOROPLASTIC"/>
    <property type="match status" value="1"/>
</dbReference>
<evidence type="ECO:0000256" key="3">
    <source>
        <dbReference type="ARBA" id="ARBA00022692"/>
    </source>
</evidence>
<dbReference type="GO" id="GO:0016020">
    <property type="term" value="C:membrane"/>
    <property type="evidence" value="ECO:0007669"/>
    <property type="project" value="UniProtKB-SubCell"/>
</dbReference>
<dbReference type="HOGENOM" id="CLU_094758_1_0_3"/>
<evidence type="ECO:0000256" key="5">
    <source>
        <dbReference type="ARBA" id="ARBA00023136"/>
    </source>
</evidence>
<keyword evidence="8" id="KW-1185">Reference proteome</keyword>
<reference evidence="8" key="1">
    <citation type="journal article" date="2011" name="MBio">
        <title>Novel metabolic attributes of the genus Cyanothece, comprising a group of unicellular nitrogen-fixing Cyanobacteria.</title>
        <authorList>
            <person name="Bandyopadhyay A."/>
            <person name="Elvitigala T."/>
            <person name="Welsh E."/>
            <person name="Stockel J."/>
            <person name="Liberton M."/>
            <person name="Min H."/>
            <person name="Sherman L.A."/>
            <person name="Pakrasi H.B."/>
        </authorList>
    </citation>
    <scope>NUCLEOTIDE SEQUENCE [LARGE SCALE GENOMIC DNA]</scope>
    <source>
        <strain evidence="8">PCC 7424</strain>
    </source>
</reference>
<proteinExistence type="inferred from homology"/>
<evidence type="ECO:0000256" key="1">
    <source>
        <dbReference type="ARBA" id="ARBA00004141"/>
    </source>
</evidence>
<keyword evidence="3 6" id="KW-0812">Transmembrane</keyword>
<dbReference type="Pfam" id="PF16166">
    <property type="entry name" value="TIC20"/>
    <property type="match status" value="1"/>
</dbReference>
<dbReference type="RefSeq" id="WP_015956743.1">
    <property type="nucleotide sequence ID" value="NC_011729.1"/>
</dbReference>
<feature type="transmembrane region" description="Helical" evidence="6">
    <location>
        <begin position="122"/>
        <end position="140"/>
    </location>
</feature>
<evidence type="ECO:0000313" key="8">
    <source>
        <dbReference type="Proteomes" id="UP000002384"/>
    </source>
</evidence>
<gene>
    <name evidence="7" type="ordered locus">PCC7424_4804</name>
</gene>
<dbReference type="KEGG" id="cyc:PCC7424_4804"/>
<organism evidence="7 8">
    <name type="scientific">Gloeothece citriformis (strain PCC 7424)</name>
    <name type="common">Cyanothece sp. (strain PCC 7424)</name>
    <dbReference type="NCBI Taxonomy" id="65393"/>
    <lineage>
        <taxon>Bacteria</taxon>
        <taxon>Bacillati</taxon>
        <taxon>Cyanobacteriota</taxon>
        <taxon>Cyanophyceae</taxon>
        <taxon>Oscillatoriophycideae</taxon>
        <taxon>Chroococcales</taxon>
        <taxon>Aphanothecaceae</taxon>
        <taxon>Gloeothece</taxon>
        <taxon>Gloeothece citriformis</taxon>
    </lineage>
</organism>
<evidence type="ECO:0000256" key="4">
    <source>
        <dbReference type="ARBA" id="ARBA00022989"/>
    </source>
</evidence>
<dbReference type="Proteomes" id="UP000002384">
    <property type="component" value="Chromosome"/>
</dbReference>
<evidence type="ECO:0000313" key="7">
    <source>
        <dbReference type="EMBL" id="ACK73161.1"/>
    </source>
</evidence>
<dbReference type="eggNOG" id="ENOG502ZXE8">
    <property type="taxonomic scope" value="Bacteria"/>
</dbReference>
<feature type="transmembrane region" description="Helical" evidence="6">
    <location>
        <begin position="90"/>
        <end position="110"/>
    </location>
</feature>
<evidence type="ECO:0000256" key="2">
    <source>
        <dbReference type="ARBA" id="ARBA00009596"/>
    </source>
</evidence>